<dbReference type="Proteomes" id="UP001182556">
    <property type="component" value="Unassembled WGS sequence"/>
</dbReference>
<keyword evidence="2" id="KW-1133">Transmembrane helix</keyword>
<comment type="caution">
    <text evidence="3">The sequence shown here is derived from an EMBL/GenBank/DDBJ whole genome shotgun (WGS) entry which is preliminary data.</text>
</comment>
<dbReference type="EMBL" id="JAODAN010000007">
    <property type="protein sequence ID" value="KAK1923171.1"/>
    <property type="molecule type" value="Genomic_DNA"/>
</dbReference>
<keyword evidence="4" id="KW-1185">Reference proteome</keyword>
<feature type="transmembrane region" description="Helical" evidence="2">
    <location>
        <begin position="128"/>
        <end position="151"/>
    </location>
</feature>
<feature type="transmembrane region" description="Helical" evidence="2">
    <location>
        <begin position="12"/>
        <end position="35"/>
    </location>
</feature>
<proteinExistence type="predicted"/>
<keyword evidence="2" id="KW-0812">Transmembrane</keyword>
<evidence type="ECO:0000313" key="4">
    <source>
        <dbReference type="Proteomes" id="UP001182556"/>
    </source>
</evidence>
<feature type="region of interest" description="Disordered" evidence="1">
    <location>
        <begin position="208"/>
        <end position="231"/>
    </location>
</feature>
<dbReference type="PROSITE" id="PS51257">
    <property type="entry name" value="PROKAR_LIPOPROTEIN"/>
    <property type="match status" value="1"/>
</dbReference>
<feature type="transmembrane region" description="Helical" evidence="2">
    <location>
        <begin position="84"/>
        <end position="108"/>
    </location>
</feature>
<feature type="transmembrane region" description="Helical" evidence="2">
    <location>
        <begin position="163"/>
        <end position="184"/>
    </location>
</feature>
<keyword evidence="2" id="KW-0472">Membrane</keyword>
<accession>A0AAD9FP66</accession>
<reference evidence="3" key="1">
    <citation type="submission" date="2023-02" db="EMBL/GenBank/DDBJ databases">
        <title>Identification and recombinant expression of a fungal hydrolase from Papiliotrema laurentii that hydrolyzes apple cutin and clears colloidal polyester polyurethane.</title>
        <authorList>
            <consortium name="DOE Joint Genome Institute"/>
            <person name="Roman V.A."/>
            <person name="Bojanowski C."/>
            <person name="Crable B.R."/>
            <person name="Wagner D.N."/>
            <person name="Hung C.S."/>
            <person name="Nadeau L.J."/>
            <person name="Schratz L."/>
            <person name="Haridas S."/>
            <person name="Pangilinan J."/>
            <person name="Lipzen A."/>
            <person name="Na H."/>
            <person name="Yan M."/>
            <person name="Ng V."/>
            <person name="Grigoriev I.V."/>
            <person name="Spatafora J.W."/>
            <person name="Barlow D."/>
            <person name="Biffinger J."/>
            <person name="Kelley-Loughnane N."/>
            <person name="Varaljay V.A."/>
            <person name="Crookes-Goodson W.J."/>
        </authorList>
    </citation>
    <scope>NUCLEOTIDE SEQUENCE</scope>
    <source>
        <strain evidence="3">5307AH</strain>
    </source>
</reference>
<evidence type="ECO:0000313" key="3">
    <source>
        <dbReference type="EMBL" id="KAK1923171.1"/>
    </source>
</evidence>
<organism evidence="3 4">
    <name type="scientific">Papiliotrema laurentii</name>
    <name type="common">Cryptococcus laurentii</name>
    <dbReference type="NCBI Taxonomy" id="5418"/>
    <lineage>
        <taxon>Eukaryota</taxon>
        <taxon>Fungi</taxon>
        <taxon>Dikarya</taxon>
        <taxon>Basidiomycota</taxon>
        <taxon>Agaricomycotina</taxon>
        <taxon>Tremellomycetes</taxon>
        <taxon>Tremellales</taxon>
        <taxon>Rhynchogastremaceae</taxon>
        <taxon>Papiliotrema</taxon>
    </lineage>
</organism>
<evidence type="ECO:0000256" key="2">
    <source>
        <dbReference type="SAM" id="Phobius"/>
    </source>
</evidence>
<evidence type="ECO:0000256" key="1">
    <source>
        <dbReference type="SAM" id="MobiDB-lite"/>
    </source>
</evidence>
<dbReference type="AlphaFoldDB" id="A0AAD9FP66"/>
<protein>
    <submittedName>
        <fullName evidence="3">Uncharacterized protein</fullName>
    </submittedName>
</protein>
<sequence>MTAYCIRDKTKLIALLFLTPIAALVLLACAGIWTIPVFLLTQGKGLANIHIAARGYWPDKGDYAQPLAWNWTVPPTWPRTVQHFPLLLLFHFVLSIVLLAYLVALAALSYRKRNSFDFLTAIVQEGVWILFAAVILALTVLALCIADAIVWGIASPDGLKADVLGYLVVILGVLIAVGWLWVLYSARFRPDEFVGRASRANPDIYYNREPRGRGHKGQGRSPRTTVEWWKR</sequence>
<gene>
    <name evidence="3" type="ORF">DB88DRAFT_337542</name>
</gene>
<name>A0AAD9FP66_PAPLA</name>